<protein>
    <submittedName>
        <fullName evidence="1">Uncharacterized protein</fullName>
    </submittedName>
</protein>
<dbReference type="InterPro" id="IPR056914">
    <property type="entry name" value="Gp53-like"/>
</dbReference>
<dbReference type="KEGG" id="bhg:I6G56_26580"/>
<dbReference type="EMBL" id="CP065687">
    <property type="protein sequence ID" value="QPS45711.1"/>
    <property type="molecule type" value="Genomic_DNA"/>
</dbReference>
<evidence type="ECO:0000313" key="1">
    <source>
        <dbReference type="EMBL" id="QPS45711.1"/>
    </source>
</evidence>
<dbReference type="Pfam" id="PF23982">
    <property type="entry name" value="XM1_gp53_minor_capsid"/>
    <property type="match status" value="1"/>
</dbReference>
<proteinExistence type="predicted"/>
<dbReference type="RefSeq" id="WP_009917274.1">
    <property type="nucleotide sequence ID" value="NZ_CP013382.1"/>
</dbReference>
<dbReference type="AlphaFoldDB" id="A0A7U4PBI6"/>
<gene>
    <name evidence="1" type="ORF">I6G56_26580</name>
</gene>
<accession>A0A7U4PBI6</accession>
<name>A0A7U4PBI6_9BURK</name>
<evidence type="ECO:0000313" key="2">
    <source>
        <dbReference type="Proteomes" id="UP000594943"/>
    </source>
</evidence>
<reference evidence="1 2" key="1">
    <citation type="submission" date="2020-12" db="EMBL/GenBank/DDBJ databases">
        <title>FDA dAtabase for Regulatory Grade micrObial Sequences (FDA-ARGOS): Supporting development and validation of Infectious Disease Dx tests.</title>
        <authorList>
            <person name="Nelson B."/>
            <person name="Plummer A."/>
            <person name="Tallon L."/>
            <person name="Sadzewicz L."/>
            <person name="Zhao X."/>
            <person name="Boylan J."/>
            <person name="Ott S."/>
            <person name="Bowen H."/>
            <person name="Vavikolanu K."/>
            <person name="Mehta A."/>
            <person name="Aluvathingal J."/>
            <person name="Nadendla S."/>
            <person name="Myers T."/>
            <person name="Yan Y."/>
            <person name="Sichtig H."/>
        </authorList>
    </citation>
    <scope>NUCLEOTIDE SEQUENCE [LARGE SCALE GENOMIC DNA]</scope>
    <source>
        <strain evidence="1 2">FDAARGOS_899</strain>
    </source>
</reference>
<dbReference type="Proteomes" id="UP000594943">
    <property type="component" value="Chromosome 2"/>
</dbReference>
<accession>A0A7T2U4R6</accession>
<organism evidence="1 2">
    <name type="scientific">Burkholderia humptydooensis</name>
    <dbReference type="NCBI Taxonomy" id="430531"/>
    <lineage>
        <taxon>Bacteria</taxon>
        <taxon>Pseudomonadati</taxon>
        <taxon>Pseudomonadota</taxon>
        <taxon>Betaproteobacteria</taxon>
        <taxon>Burkholderiales</taxon>
        <taxon>Burkholderiaceae</taxon>
        <taxon>Burkholderia</taxon>
        <taxon>pseudomallei group</taxon>
    </lineage>
</organism>
<sequence>MPSYQAYQYRMPAGFAGDLQRAEVATIETQLIDPAAPPTAFGVPVKMVNGKIQPINNAADTAALVYGVNLRAYPIQGNGTDPLGTSTPPTSGPTDILKRGYFNAALGGTAPATKNGTVYVRVAAAAAGKPLGGFEAAVDGTNTVAMPANWYFTGPADAYGIVEIAVNI</sequence>